<reference evidence="1" key="1">
    <citation type="journal article" date="2014" name="Front. Microbiol.">
        <title>High frequency of phylogenetically diverse reductive dehalogenase-homologous genes in deep subseafloor sedimentary metagenomes.</title>
        <authorList>
            <person name="Kawai M."/>
            <person name="Futagami T."/>
            <person name="Toyoda A."/>
            <person name="Takaki Y."/>
            <person name="Nishi S."/>
            <person name="Hori S."/>
            <person name="Arai W."/>
            <person name="Tsubouchi T."/>
            <person name="Morono Y."/>
            <person name="Uchiyama I."/>
            <person name="Ito T."/>
            <person name="Fujiyama A."/>
            <person name="Inagaki F."/>
            <person name="Takami H."/>
        </authorList>
    </citation>
    <scope>NUCLEOTIDE SEQUENCE</scope>
    <source>
        <strain evidence="1">Expedition CK06-06</strain>
    </source>
</reference>
<sequence length="67" mass="7257">MPILNYTTKIAAVRTISEVQNILAKHGAKATMTEYDDAGNAEALSFKVVTSHGELGFRLPINPEAIQ</sequence>
<dbReference type="EMBL" id="BARV01023834">
    <property type="protein sequence ID" value="GAI41326.1"/>
    <property type="molecule type" value="Genomic_DNA"/>
</dbReference>
<organism evidence="1">
    <name type="scientific">marine sediment metagenome</name>
    <dbReference type="NCBI Taxonomy" id="412755"/>
    <lineage>
        <taxon>unclassified sequences</taxon>
        <taxon>metagenomes</taxon>
        <taxon>ecological metagenomes</taxon>
    </lineage>
</organism>
<comment type="caution">
    <text evidence="1">The sequence shown here is derived from an EMBL/GenBank/DDBJ whole genome shotgun (WGS) entry which is preliminary data.</text>
</comment>
<gene>
    <name evidence="1" type="ORF">S06H3_39030</name>
</gene>
<name>X1PFR5_9ZZZZ</name>
<evidence type="ECO:0000313" key="1">
    <source>
        <dbReference type="EMBL" id="GAI41326.1"/>
    </source>
</evidence>
<dbReference type="AlphaFoldDB" id="X1PFR5"/>
<proteinExistence type="predicted"/>
<feature type="non-terminal residue" evidence="1">
    <location>
        <position position="67"/>
    </location>
</feature>
<accession>X1PFR5</accession>
<protein>
    <submittedName>
        <fullName evidence="1">Uncharacterized protein</fullName>
    </submittedName>
</protein>